<evidence type="ECO:0000256" key="2">
    <source>
        <dbReference type="SAM" id="SignalP"/>
    </source>
</evidence>
<keyword evidence="5" id="KW-1185">Reference proteome</keyword>
<keyword evidence="1" id="KW-1133">Transmembrane helix</keyword>
<dbReference type="RefSeq" id="WP_379987226.1">
    <property type="nucleotide sequence ID" value="NZ_JADIKD010000008.1"/>
</dbReference>
<keyword evidence="2" id="KW-0732">Signal</keyword>
<dbReference type="Proteomes" id="UP001620408">
    <property type="component" value="Unassembled WGS sequence"/>
</dbReference>
<reference evidence="4 5" key="1">
    <citation type="submission" date="2020-10" db="EMBL/GenBank/DDBJ databases">
        <title>Phylogeny of dyella-like bacteria.</title>
        <authorList>
            <person name="Fu J."/>
        </authorList>
    </citation>
    <scope>NUCLEOTIDE SEQUENCE [LARGE SCALE GENOMIC DNA]</scope>
    <source>
        <strain evidence="4 5">BB4</strain>
    </source>
</reference>
<feature type="signal peptide" evidence="2">
    <location>
        <begin position="1"/>
        <end position="23"/>
    </location>
</feature>
<dbReference type="InterPro" id="IPR057699">
    <property type="entry name" value="DUF7939"/>
</dbReference>
<feature type="chain" id="PRO_5045105755" evidence="2">
    <location>
        <begin position="24"/>
        <end position="561"/>
    </location>
</feature>
<feature type="domain" description="DUF7939" evidence="3">
    <location>
        <begin position="458"/>
        <end position="535"/>
    </location>
</feature>
<evidence type="ECO:0000313" key="4">
    <source>
        <dbReference type="EMBL" id="MFK2916834.1"/>
    </source>
</evidence>
<dbReference type="EMBL" id="JADIKD010000008">
    <property type="protein sequence ID" value="MFK2916834.1"/>
    <property type="molecule type" value="Genomic_DNA"/>
</dbReference>
<evidence type="ECO:0000313" key="5">
    <source>
        <dbReference type="Proteomes" id="UP001620408"/>
    </source>
</evidence>
<name>A0ABW8K5S4_9GAMM</name>
<accession>A0ABW8K5S4</accession>
<proteinExistence type="predicted"/>
<dbReference type="Pfam" id="PF25607">
    <property type="entry name" value="DUF7939"/>
    <property type="match status" value="1"/>
</dbReference>
<keyword evidence="1" id="KW-0812">Transmembrane</keyword>
<dbReference type="PANTHER" id="PTHR40940">
    <property type="entry name" value="PROTEIN BATD-RELATED"/>
    <property type="match status" value="1"/>
</dbReference>
<dbReference type="InterPro" id="IPR025738">
    <property type="entry name" value="BatD"/>
</dbReference>
<keyword evidence="1" id="KW-0472">Membrane</keyword>
<evidence type="ECO:0000259" key="3">
    <source>
        <dbReference type="Pfam" id="PF25607"/>
    </source>
</evidence>
<comment type="caution">
    <text evidence="4">The sequence shown here is derived from an EMBL/GenBank/DDBJ whole genome shotgun (WGS) entry which is preliminary data.</text>
</comment>
<feature type="transmembrane region" description="Helical" evidence="1">
    <location>
        <begin position="416"/>
        <end position="437"/>
    </location>
</feature>
<gene>
    <name evidence="4" type="ORF">ISS97_06135</name>
</gene>
<sequence length="561" mass="59827">MLAHRVARYLLLLLCCLPCWVAAAEVQATLDRNKVELGETVTLNLRVAGGGAFSAPDLSALSNDFAVLGTSNNTSLSIINGRRSAELTFGIALRPKHIGHLTIPSLDFAGGTTAPLPLEVVAPDDQAAAAGNKDVFVDASVDPQRAYVGEQMTYVVRLYFATSLSNGGMDEPQANGVELSKLGDDLNYQAERGGRRFNVIERRYALIPQHAGHIEIAPVSFQGELIDMADPNSFFGSTRPVSAVSPAVSIDVRPVPDNAGKTTWLPARELQLSLDGGPAQKDVRVGQSISLTMNLQATGLPYEALPALSMPALDSATVYPDKPVTGTHVSGPWLIGRRQQSFAVVPNRPGELIIPETTLTWWNVLTDKPEVARIPARHYTVLPAVGAASAQANTAAAKPADEPAAVAPAAQHGTPWRWIALGSVGLWLLSVLGWLAWRRRKPASKVAVKTAVVPTTARELRAAFLLAARSDDAAAQAHTLLAWARAEQPGLANLGALAAVLSPASQREAIDALQRRCYAGDAEPALGERLATAFRDGFQWRESAGDRTSSVLPPLYPFKLD</sequence>
<evidence type="ECO:0000256" key="1">
    <source>
        <dbReference type="SAM" id="Phobius"/>
    </source>
</evidence>
<dbReference type="PANTHER" id="PTHR40940:SF1">
    <property type="entry name" value="PROTEIN BATD"/>
    <property type="match status" value="1"/>
</dbReference>
<protein>
    <submittedName>
        <fullName evidence="4">Protein BatD</fullName>
    </submittedName>
</protein>
<dbReference type="Pfam" id="PF13584">
    <property type="entry name" value="BatD"/>
    <property type="match status" value="1"/>
</dbReference>
<organism evidence="4 5">
    <name type="scientific">Dyella koreensis</name>
    <dbReference type="NCBI Taxonomy" id="311235"/>
    <lineage>
        <taxon>Bacteria</taxon>
        <taxon>Pseudomonadati</taxon>
        <taxon>Pseudomonadota</taxon>
        <taxon>Gammaproteobacteria</taxon>
        <taxon>Lysobacterales</taxon>
        <taxon>Rhodanobacteraceae</taxon>
        <taxon>Dyella</taxon>
    </lineage>
</organism>